<gene>
    <name evidence="5" type="ORF">P6Z85_13895</name>
</gene>
<dbReference type="RefSeq" id="WP_311813746.1">
    <property type="nucleotide sequence ID" value="NZ_JARPTX010000091.1"/>
</dbReference>
<evidence type="ECO:0000256" key="3">
    <source>
        <dbReference type="SAM" id="Phobius"/>
    </source>
</evidence>
<keyword evidence="2" id="KW-0378">Hydrolase</keyword>
<comment type="similarity">
    <text evidence="1">Belongs to the peptidase S8 family.</text>
</comment>
<dbReference type="GO" id="GO:0004252">
    <property type="term" value="F:serine-type endopeptidase activity"/>
    <property type="evidence" value="ECO:0007669"/>
    <property type="project" value="InterPro"/>
</dbReference>
<evidence type="ECO:0000313" key="6">
    <source>
        <dbReference type="Proteomes" id="UP001260956"/>
    </source>
</evidence>
<dbReference type="InterPro" id="IPR000209">
    <property type="entry name" value="Peptidase_S8/S53_dom"/>
</dbReference>
<dbReference type="InterPro" id="IPR036852">
    <property type="entry name" value="Peptidase_S8/S53_dom_sf"/>
</dbReference>
<evidence type="ECO:0000313" key="5">
    <source>
        <dbReference type="EMBL" id="MDT2371209.1"/>
    </source>
</evidence>
<dbReference type="AlphaFoldDB" id="A0AAW8RK68"/>
<evidence type="ECO:0000259" key="4">
    <source>
        <dbReference type="Pfam" id="PF00082"/>
    </source>
</evidence>
<dbReference type="SUPFAM" id="SSF52743">
    <property type="entry name" value="Subtilisin-like"/>
    <property type="match status" value="1"/>
</dbReference>
<dbReference type="Pfam" id="PF00082">
    <property type="entry name" value="Peptidase_S8"/>
    <property type="match status" value="1"/>
</dbReference>
<reference evidence="5" key="1">
    <citation type="submission" date="2023-03" db="EMBL/GenBank/DDBJ databases">
        <authorList>
            <person name="Shen W."/>
            <person name="Cai J."/>
        </authorList>
    </citation>
    <scope>NUCLEOTIDE SEQUENCE</scope>
    <source>
        <strain evidence="5">B1010-2</strain>
    </source>
</reference>
<dbReference type="GO" id="GO:0006508">
    <property type="term" value="P:proteolysis"/>
    <property type="evidence" value="ECO:0007669"/>
    <property type="project" value="InterPro"/>
</dbReference>
<dbReference type="PROSITE" id="PS00136">
    <property type="entry name" value="SUBTILASE_ASP"/>
    <property type="match status" value="1"/>
</dbReference>
<protein>
    <submittedName>
        <fullName evidence="5">S8 family serine peptidase</fullName>
    </submittedName>
</protein>
<dbReference type="Proteomes" id="UP001260956">
    <property type="component" value="Unassembled WGS sequence"/>
</dbReference>
<evidence type="ECO:0000256" key="2">
    <source>
        <dbReference type="ARBA" id="ARBA00022801"/>
    </source>
</evidence>
<keyword evidence="3" id="KW-0812">Transmembrane</keyword>
<keyword evidence="3" id="KW-1133">Transmembrane helix</keyword>
<feature type="domain" description="Peptidase S8/S53" evidence="4">
    <location>
        <begin position="1"/>
        <end position="43"/>
    </location>
</feature>
<comment type="caution">
    <text evidence="5">The sequence shown here is derived from an EMBL/GenBank/DDBJ whole genome shotgun (WGS) entry which is preliminary data.</text>
</comment>
<name>A0AAW8RK68_ENTFC</name>
<sequence>VKVAVIDSGIDYQHEDLSGNVDESLGYDFFYFFQENNNSEYSDYIYATLVTLGETSIALLKFLLSLKRVFSIICFFSKIPRSSIFGIWICIGILRIKVSRKSSLPSVVAKTKRTLEA</sequence>
<dbReference type="Gene3D" id="3.40.50.200">
    <property type="entry name" value="Peptidase S8/S53 domain"/>
    <property type="match status" value="1"/>
</dbReference>
<keyword evidence="3" id="KW-0472">Membrane</keyword>
<accession>A0AAW8RK68</accession>
<organism evidence="5 6">
    <name type="scientific">Enterococcus faecium</name>
    <name type="common">Streptococcus faecium</name>
    <dbReference type="NCBI Taxonomy" id="1352"/>
    <lineage>
        <taxon>Bacteria</taxon>
        <taxon>Bacillati</taxon>
        <taxon>Bacillota</taxon>
        <taxon>Bacilli</taxon>
        <taxon>Lactobacillales</taxon>
        <taxon>Enterococcaceae</taxon>
        <taxon>Enterococcus</taxon>
    </lineage>
</organism>
<dbReference type="InterPro" id="IPR023827">
    <property type="entry name" value="Peptidase_S8_Asp-AS"/>
</dbReference>
<feature type="non-terminal residue" evidence="5">
    <location>
        <position position="1"/>
    </location>
</feature>
<dbReference type="EMBL" id="JARPTX010000091">
    <property type="protein sequence ID" value="MDT2371209.1"/>
    <property type="molecule type" value="Genomic_DNA"/>
</dbReference>
<proteinExistence type="inferred from homology"/>
<feature type="transmembrane region" description="Helical" evidence="3">
    <location>
        <begin position="70"/>
        <end position="94"/>
    </location>
</feature>
<evidence type="ECO:0000256" key="1">
    <source>
        <dbReference type="ARBA" id="ARBA00011073"/>
    </source>
</evidence>